<keyword evidence="8 11" id="KW-0067">ATP-binding</keyword>
<evidence type="ECO:0000256" key="5">
    <source>
        <dbReference type="ARBA" id="ARBA00022723"/>
    </source>
</evidence>
<evidence type="ECO:0000256" key="4">
    <source>
        <dbReference type="ARBA" id="ARBA00022679"/>
    </source>
</evidence>
<dbReference type="GO" id="GO:0000287">
    <property type="term" value="F:magnesium ion binding"/>
    <property type="evidence" value="ECO:0007669"/>
    <property type="project" value="UniProtKB-UniRule"/>
</dbReference>
<keyword evidence="13" id="KW-1185">Reference proteome</keyword>
<dbReference type="AlphaFoldDB" id="A0A1M6KB40"/>
<organism evidence="12 13">
    <name type="scientific">Hathewaya proteolytica DSM 3090</name>
    <dbReference type="NCBI Taxonomy" id="1121331"/>
    <lineage>
        <taxon>Bacteria</taxon>
        <taxon>Bacillati</taxon>
        <taxon>Bacillota</taxon>
        <taxon>Clostridia</taxon>
        <taxon>Eubacteriales</taxon>
        <taxon>Clostridiaceae</taxon>
        <taxon>Hathewaya</taxon>
    </lineage>
</organism>
<evidence type="ECO:0000313" key="12">
    <source>
        <dbReference type="EMBL" id="SHJ56112.1"/>
    </source>
</evidence>
<dbReference type="GO" id="GO:0009228">
    <property type="term" value="P:thiamine biosynthetic process"/>
    <property type="evidence" value="ECO:0007669"/>
    <property type="project" value="UniProtKB-KW"/>
</dbReference>
<keyword evidence="10 11" id="KW-0784">Thiamine biosynthesis</keyword>
<feature type="binding site" evidence="11">
    <location>
        <position position="50"/>
    </location>
    <ligand>
        <name>substrate</name>
    </ligand>
</feature>
<keyword evidence="5 11" id="KW-0479">Metal-binding</keyword>
<dbReference type="OrthoDB" id="9778146at2"/>
<dbReference type="GO" id="GO:0004417">
    <property type="term" value="F:hydroxyethylthiazole kinase activity"/>
    <property type="evidence" value="ECO:0007669"/>
    <property type="project" value="UniProtKB-UniRule"/>
</dbReference>
<evidence type="ECO:0000256" key="3">
    <source>
        <dbReference type="ARBA" id="ARBA00004868"/>
    </source>
</evidence>
<evidence type="ECO:0000256" key="9">
    <source>
        <dbReference type="ARBA" id="ARBA00022842"/>
    </source>
</evidence>
<accession>A0A1M6KB40</accession>
<dbReference type="InterPro" id="IPR000417">
    <property type="entry name" value="Hyethyz_kinase"/>
</dbReference>
<comment type="cofactor">
    <cofactor evidence="2 11">
        <name>Mg(2+)</name>
        <dbReference type="ChEBI" id="CHEBI:18420"/>
    </cofactor>
</comment>
<dbReference type="GO" id="GO:0009229">
    <property type="term" value="P:thiamine diphosphate biosynthetic process"/>
    <property type="evidence" value="ECO:0007669"/>
    <property type="project" value="UniProtKB-UniRule"/>
</dbReference>
<feature type="binding site" evidence="11">
    <location>
        <position position="179"/>
    </location>
    <ligand>
        <name>ATP</name>
        <dbReference type="ChEBI" id="CHEBI:30616"/>
    </ligand>
</feature>
<keyword evidence="9 11" id="KW-0460">Magnesium</keyword>
<dbReference type="GO" id="GO:0005524">
    <property type="term" value="F:ATP binding"/>
    <property type="evidence" value="ECO:0007669"/>
    <property type="project" value="UniProtKB-UniRule"/>
</dbReference>
<dbReference type="Proteomes" id="UP000183952">
    <property type="component" value="Unassembled WGS sequence"/>
</dbReference>
<evidence type="ECO:0000256" key="7">
    <source>
        <dbReference type="ARBA" id="ARBA00022777"/>
    </source>
</evidence>
<evidence type="ECO:0000256" key="8">
    <source>
        <dbReference type="ARBA" id="ARBA00022840"/>
    </source>
</evidence>
<keyword evidence="4 11" id="KW-0808">Transferase</keyword>
<comment type="similarity">
    <text evidence="11">Belongs to the Thz kinase family.</text>
</comment>
<dbReference type="EMBL" id="FRAD01000004">
    <property type="protein sequence ID" value="SHJ56112.1"/>
    <property type="molecule type" value="Genomic_DNA"/>
</dbReference>
<gene>
    <name evidence="11" type="primary">thiM</name>
    <name evidence="12" type="ORF">SAMN02745248_00403</name>
</gene>
<evidence type="ECO:0000256" key="10">
    <source>
        <dbReference type="ARBA" id="ARBA00022977"/>
    </source>
</evidence>
<comment type="function">
    <text evidence="11">Catalyzes the phosphorylation of the hydroxyl group of 4-methyl-5-beta-hydroxyethylthiazole (THZ).</text>
</comment>
<reference evidence="12 13" key="1">
    <citation type="submission" date="2016-11" db="EMBL/GenBank/DDBJ databases">
        <authorList>
            <person name="Jaros S."/>
            <person name="Januszkiewicz K."/>
            <person name="Wedrychowicz H."/>
        </authorList>
    </citation>
    <scope>NUCLEOTIDE SEQUENCE [LARGE SCALE GENOMIC DNA]</scope>
    <source>
        <strain evidence="12 13">DSM 3090</strain>
    </source>
</reference>
<proteinExistence type="inferred from homology"/>
<dbReference type="PRINTS" id="PR01099">
    <property type="entry name" value="HYETHTZKNASE"/>
</dbReference>
<dbReference type="Gene3D" id="3.40.1190.20">
    <property type="match status" value="1"/>
</dbReference>
<dbReference type="STRING" id="1121331.SAMN02745248_00403"/>
<protein>
    <recommendedName>
        <fullName evidence="11">Hydroxyethylthiazole kinase</fullName>
        <ecNumber evidence="11">2.7.1.50</ecNumber>
    </recommendedName>
    <alternativeName>
        <fullName evidence="11">4-methyl-5-beta-hydroxyethylthiazole kinase</fullName>
        <shortName evidence="11">TH kinase</shortName>
        <shortName evidence="11">Thz kinase</shortName>
    </alternativeName>
</protein>
<evidence type="ECO:0000256" key="6">
    <source>
        <dbReference type="ARBA" id="ARBA00022741"/>
    </source>
</evidence>
<keyword evidence="7 11" id="KW-0418">Kinase</keyword>
<sequence length="278" mass="30215">MIKEEEIINKLINIKIKVKEEKPLIHCITNPISINDCANVILSVGGKPIMAEHPKEVAEITAVSKSLAVNLGNITDVRMESMMISGKTALLNHIPSVIDVVGVACSNLRMVYAREFIQQCKPSVIKGNMSEIMAICGLQNNAKGIDAGEEDCAQCKNYEKILRQISKLSEETGAVIAVTGKTDIVCSRKTIYEIRNGCDMLPLITGTGCMVNALIGACLQKEYIAESVILAMAIMGIAGEKTSKVKGTGSFRVGLMDNIYVISEKDIRENLKIHECIS</sequence>
<evidence type="ECO:0000256" key="1">
    <source>
        <dbReference type="ARBA" id="ARBA00001771"/>
    </source>
</evidence>
<evidence type="ECO:0000313" key="13">
    <source>
        <dbReference type="Proteomes" id="UP000183952"/>
    </source>
</evidence>
<dbReference type="PIRSF" id="PIRSF000513">
    <property type="entry name" value="Thz_kinase"/>
    <property type="match status" value="1"/>
</dbReference>
<feature type="binding site" evidence="11">
    <location>
        <position position="206"/>
    </location>
    <ligand>
        <name>substrate</name>
    </ligand>
</feature>
<keyword evidence="6 11" id="KW-0547">Nucleotide-binding</keyword>
<evidence type="ECO:0000256" key="11">
    <source>
        <dbReference type="HAMAP-Rule" id="MF_00228"/>
    </source>
</evidence>
<dbReference type="SUPFAM" id="SSF53613">
    <property type="entry name" value="Ribokinase-like"/>
    <property type="match status" value="1"/>
</dbReference>
<dbReference type="HAMAP" id="MF_00228">
    <property type="entry name" value="Thz_kinase"/>
    <property type="match status" value="1"/>
</dbReference>
<dbReference type="CDD" id="cd01170">
    <property type="entry name" value="THZ_kinase"/>
    <property type="match status" value="1"/>
</dbReference>
<dbReference type="Pfam" id="PF02110">
    <property type="entry name" value="HK"/>
    <property type="match status" value="1"/>
</dbReference>
<dbReference type="UniPathway" id="UPA00060">
    <property type="reaction ID" value="UER00139"/>
</dbReference>
<comment type="pathway">
    <text evidence="3 11">Cofactor biosynthesis; thiamine diphosphate biosynthesis; 4-methyl-5-(2-phosphoethyl)-thiazole from 5-(2-hydroxyethyl)-4-methylthiazole: step 1/1.</text>
</comment>
<feature type="binding site" evidence="11">
    <location>
        <position position="126"/>
    </location>
    <ligand>
        <name>ATP</name>
        <dbReference type="ChEBI" id="CHEBI:30616"/>
    </ligand>
</feature>
<comment type="catalytic activity">
    <reaction evidence="1 11">
        <text>5-(2-hydroxyethyl)-4-methylthiazole + ATP = 4-methyl-5-(2-phosphooxyethyl)-thiazole + ADP + H(+)</text>
        <dbReference type="Rhea" id="RHEA:24212"/>
        <dbReference type="ChEBI" id="CHEBI:15378"/>
        <dbReference type="ChEBI" id="CHEBI:17957"/>
        <dbReference type="ChEBI" id="CHEBI:30616"/>
        <dbReference type="ChEBI" id="CHEBI:58296"/>
        <dbReference type="ChEBI" id="CHEBI:456216"/>
        <dbReference type="EC" id="2.7.1.50"/>
    </reaction>
</comment>
<evidence type="ECO:0000256" key="2">
    <source>
        <dbReference type="ARBA" id="ARBA00001946"/>
    </source>
</evidence>
<dbReference type="InterPro" id="IPR029056">
    <property type="entry name" value="Ribokinase-like"/>
</dbReference>
<name>A0A1M6KB40_9CLOT</name>
<dbReference type="EC" id="2.7.1.50" evidence="11"/>
<dbReference type="NCBIfam" id="NF006830">
    <property type="entry name" value="PRK09355.1"/>
    <property type="match status" value="1"/>
</dbReference>